<dbReference type="Proteomes" id="UP000299102">
    <property type="component" value="Unassembled WGS sequence"/>
</dbReference>
<keyword evidence="2" id="KW-1185">Reference proteome</keyword>
<gene>
    <name evidence="1" type="ORF">EVAR_10120_1</name>
</gene>
<evidence type="ECO:0000313" key="2">
    <source>
        <dbReference type="Proteomes" id="UP000299102"/>
    </source>
</evidence>
<accession>A0A4C1UCD2</accession>
<dbReference type="EMBL" id="BGZK01000156">
    <property type="protein sequence ID" value="GBP24019.1"/>
    <property type="molecule type" value="Genomic_DNA"/>
</dbReference>
<evidence type="ECO:0000313" key="1">
    <source>
        <dbReference type="EMBL" id="GBP24019.1"/>
    </source>
</evidence>
<protein>
    <submittedName>
        <fullName evidence="1">Uncharacterized protein</fullName>
    </submittedName>
</protein>
<reference evidence="1 2" key="1">
    <citation type="journal article" date="2019" name="Commun. Biol.">
        <title>The bagworm genome reveals a unique fibroin gene that provides high tensile strength.</title>
        <authorList>
            <person name="Kono N."/>
            <person name="Nakamura H."/>
            <person name="Ohtoshi R."/>
            <person name="Tomita M."/>
            <person name="Numata K."/>
            <person name="Arakawa K."/>
        </authorList>
    </citation>
    <scope>NUCLEOTIDE SEQUENCE [LARGE SCALE GENOMIC DNA]</scope>
</reference>
<proteinExistence type="predicted"/>
<comment type="caution">
    <text evidence="1">The sequence shown here is derived from an EMBL/GenBank/DDBJ whole genome shotgun (WGS) entry which is preliminary data.</text>
</comment>
<organism evidence="1 2">
    <name type="scientific">Eumeta variegata</name>
    <name type="common">Bagworm moth</name>
    <name type="synonym">Eumeta japonica</name>
    <dbReference type="NCBI Taxonomy" id="151549"/>
    <lineage>
        <taxon>Eukaryota</taxon>
        <taxon>Metazoa</taxon>
        <taxon>Ecdysozoa</taxon>
        <taxon>Arthropoda</taxon>
        <taxon>Hexapoda</taxon>
        <taxon>Insecta</taxon>
        <taxon>Pterygota</taxon>
        <taxon>Neoptera</taxon>
        <taxon>Endopterygota</taxon>
        <taxon>Lepidoptera</taxon>
        <taxon>Glossata</taxon>
        <taxon>Ditrysia</taxon>
        <taxon>Tineoidea</taxon>
        <taxon>Psychidae</taxon>
        <taxon>Oiketicinae</taxon>
        <taxon>Eumeta</taxon>
    </lineage>
</organism>
<dbReference type="AlphaFoldDB" id="A0A4C1UCD2"/>
<sequence length="88" mass="9829">MATEFRSRYLYTTASRGTNFYTADVDLGDIKTHLSLRQAVISQVPGHGRPDYVGLPPTKNLLYLPRRQRVDALGTLSSDLTQSSWTNA</sequence>
<name>A0A4C1UCD2_EUMVA</name>